<dbReference type="Pfam" id="PF04937">
    <property type="entry name" value="DUF659"/>
    <property type="match status" value="1"/>
</dbReference>
<dbReference type="InterPro" id="IPR057297">
    <property type="entry name" value="RDR6-like_2nd"/>
</dbReference>
<dbReference type="Proteomes" id="UP000824469">
    <property type="component" value="Unassembled WGS sequence"/>
</dbReference>
<protein>
    <recommendedName>
        <fullName evidence="10">RNA-directed RNA polymerase</fullName>
    </recommendedName>
</protein>
<dbReference type="Pfam" id="PF05183">
    <property type="entry name" value="RdRP"/>
    <property type="match status" value="1"/>
</dbReference>
<keyword evidence="9" id="KW-1185">Reference proteome</keyword>
<feature type="domain" description="RNA-dependent RNA polymerase 6-like second" evidence="6">
    <location>
        <begin position="119"/>
        <end position="284"/>
    </location>
</feature>
<evidence type="ECO:0000313" key="9">
    <source>
        <dbReference type="Proteomes" id="UP000824469"/>
    </source>
</evidence>
<organism evidence="8 9">
    <name type="scientific">Taxus chinensis</name>
    <name type="common">Chinese yew</name>
    <name type="synonym">Taxus wallichiana var. chinensis</name>
    <dbReference type="NCBI Taxonomy" id="29808"/>
    <lineage>
        <taxon>Eukaryota</taxon>
        <taxon>Viridiplantae</taxon>
        <taxon>Streptophyta</taxon>
        <taxon>Embryophyta</taxon>
        <taxon>Tracheophyta</taxon>
        <taxon>Spermatophyta</taxon>
        <taxon>Pinopsida</taxon>
        <taxon>Pinidae</taxon>
        <taxon>Conifers II</taxon>
        <taxon>Cupressales</taxon>
        <taxon>Taxaceae</taxon>
        <taxon>Taxus</taxon>
    </lineage>
</organism>
<evidence type="ECO:0000259" key="4">
    <source>
        <dbReference type="Pfam" id="PF05699"/>
    </source>
</evidence>
<feature type="region of interest" description="Disordered" evidence="1">
    <location>
        <begin position="1514"/>
        <end position="1558"/>
    </location>
</feature>
<dbReference type="InterPro" id="IPR008906">
    <property type="entry name" value="HATC_C_dom"/>
</dbReference>
<comment type="caution">
    <text evidence="8">The sequence shown here is derived from an EMBL/GenBank/DDBJ whole genome shotgun (WGS) entry which is preliminary data.</text>
</comment>
<dbReference type="Pfam" id="PF24572">
    <property type="entry name" value="RBD_RDR6"/>
    <property type="match status" value="1"/>
</dbReference>
<evidence type="ECO:0000259" key="5">
    <source>
        <dbReference type="Pfam" id="PF24572"/>
    </source>
</evidence>
<dbReference type="GO" id="GO:0031380">
    <property type="term" value="C:nuclear RNA-directed RNA polymerase complex"/>
    <property type="evidence" value="ECO:0007669"/>
    <property type="project" value="TreeGrafter"/>
</dbReference>
<feature type="domain" description="RDRP helical" evidence="7">
    <location>
        <begin position="308"/>
        <end position="391"/>
    </location>
</feature>
<sequence length="1558" mass="176878">MEVTQISLGGFGEDVSAKQLTEYLEDNVGLLWRCRLKTSWTPPYAFPNFTKNSSDSLVQNKAKVPPHAFVHFAAPDAVTQSIKLAERRRLMFDTHPLKVKVGTETSSRTLKRRTVQPLRFSNVRVEIGSMYSLDQFWVAWQAPTCGVDFHIDPFDRRCRILLTRDQVFTLGDGWDRDRDTVIKCDFKIEFLVRDIRNVRFLNEKGTLVMLLQLWVPPWIYYRTADDDIYVGVPFALLDDDDPWIRTLDFTPNNVLGRCLVYKISLSPRMGHTIEKAKAYFKQHHLVDEKFPRLRSLNEPAVATEGFFFVLATKGEIRFDTMYLLNALVHKGIVTYHRLTPEFYDMLNPSVTPTEVSTAALRHILSYINPIYDAFTRLKTVIGWISRNPKLLKTPKIAEETVEVRRLIITPTKAYCLPPEVELSNRVIRYFKMYADRFLRVTFMDDSMEAMSSGALTVPIAPIVKQVSSSSPAYRTAIYRRVKQILRNGFELSGRKYSFLAFSANQLRDRSSWFFANAEDIEVRQIKRWMGIFPRYNVAKHAARMGQCFSSTYCTVQVLKEQVASIQDITRNSYEFSDGIGKITPDLAMEVAQRLRLNINPPSAYQIRYGGYKGVVAIWEPEPGSNYKLSLRPSMRKFESQHDMLEVITWTRFLPCFLNRQIITLLSALSVPDSAFNELQDSMVHKLSQMIENVEVAFDILTTSCTGDLQNTATIMLSAGFRPQTEPHLKDMLSSIRAVQLEELLKKCRIFVPDGRWLMGCLDEIGELEYGQCFIQVSNVQVDGCFLKNESIFGERRISTTIIKGKVIVAKNPCLHPGDVRILEAVDAPGLHHLLDCLVFPQKGLRPHPNEASGSDLDGDIYFVSWDSRLIPANGESCEPMDYDPGQIKESTEPVKREPVRAALLQAVFRVLFGAGTGFGSGSAWVRPGFSLQAPDHPFLSTPIATEGEEDSPLSRKRTKDAGPLERAFQNESRDIANQSVGRFIYACGVPFNVVRSPYWHDMVRCINEAPNGYISPGYEKVRTTLLSKERKKVEDSLLPIKNQWLETGVSIVSDGWKDTANRPLINVVAVCPKGAMFLRAIDCEGQVKDAQFIANILVESIEAVGPQNVVQVVTDNAKNCRAAGLLVEARYGHIFWTPCAVHSLNLMLQKLGTKIAWIKQVYEEANEIQMFVSNHHMSQAIFRKFSTLQLLKVAETRFASHTLVLRRLVKVREALSGMVISDLWSIWRQANSERARNVKLLILDETWWDRVDYLLSFTEPIVSMLRFVDMDHPCMGEIYDGIDSMIESIKTIINAKEQDPTETFFKEVHAHLIERWNKMTTPLHLLAFALTPKYYSAEILSLPRRVPPYRDVEVSEGYKAAFSRIFPDPEVEDMVRGEFVNFISSRDHSISALRDKYRMDAYSWWYLHGQAYPYLMPLAIKVLSQVASSSSAERNWGTYSFIHSVNRNKLGAKKAEDLVFVHSNLRLLSHKKEEYRKGPTKCWDIDPETPNLDVPIAQLSLLDPDLDSTLRELQSGASGSGIADGSGCTPGACGSNEPRDGSDALVEDIGEDAEPSDY</sequence>
<reference evidence="8 9" key="1">
    <citation type="journal article" date="2021" name="Nat. Plants">
        <title>The Taxus genome provides insights into paclitaxel biosynthesis.</title>
        <authorList>
            <person name="Xiong X."/>
            <person name="Gou J."/>
            <person name="Liao Q."/>
            <person name="Li Y."/>
            <person name="Zhou Q."/>
            <person name="Bi G."/>
            <person name="Li C."/>
            <person name="Du R."/>
            <person name="Wang X."/>
            <person name="Sun T."/>
            <person name="Guo L."/>
            <person name="Liang H."/>
            <person name="Lu P."/>
            <person name="Wu Y."/>
            <person name="Zhang Z."/>
            <person name="Ro D.K."/>
            <person name="Shang Y."/>
            <person name="Huang S."/>
            <person name="Yan J."/>
        </authorList>
    </citation>
    <scope>NUCLEOTIDE SEQUENCE [LARGE SCALE GENOMIC DNA]</scope>
    <source>
        <strain evidence="8">Ta-2019</strain>
    </source>
</reference>
<evidence type="ECO:0000259" key="7">
    <source>
        <dbReference type="Pfam" id="PF26252"/>
    </source>
</evidence>
<name>A0AA38LJ33_TAXCH</name>
<accession>A0AA38LJ33</accession>
<gene>
    <name evidence="8" type="ORF">KI387_004813</name>
</gene>
<dbReference type="GO" id="GO:0003723">
    <property type="term" value="F:RNA binding"/>
    <property type="evidence" value="ECO:0007669"/>
    <property type="project" value="UniProtKB-KW"/>
</dbReference>
<dbReference type="PANTHER" id="PTHR23079">
    <property type="entry name" value="RNA-DEPENDENT RNA POLYMERASE"/>
    <property type="match status" value="1"/>
</dbReference>
<dbReference type="SUPFAM" id="SSF53098">
    <property type="entry name" value="Ribonuclease H-like"/>
    <property type="match status" value="1"/>
</dbReference>
<evidence type="ECO:0008006" key="10">
    <source>
        <dbReference type="Google" id="ProtNLM"/>
    </source>
</evidence>
<dbReference type="Pfam" id="PF26252">
    <property type="entry name" value="RdRP_helical"/>
    <property type="match status" value="1"/>
</dbReference>
<dbReference type="InterPro" id="IPR057298">
    <property type="entry name" value="RDR6-like_RBD"/>
</dbReference>
<dbReference type="InterPro" id="IPR012337">
    <property type="entry name" value="RNaseH-like_sf"/>
</dbReference>
<dbReference type="PANTHER" id="PTHR23079:SF18">
    <property type="entry name" value="RNA-DEPENDENT RNA POLYMERASE 6"/>
    <property type="match status" value="1"/>
</dbReference>
<dbReference type="Pfam" id="PF24577">
    <property type="entry name" value="RDR6_2nd"/>
    <property type="match status" value="1"/>
</dbReference>
<evidence type="ECO:0000259" key="6">
    <source>
        <dbReference type="Pfam" id="PF24577"/>
    </source>
</evidence>
<dbReference type="InterPro" id="IPR058751">
    <property type="entry name" value="RDRP_helical"/>
</dbReference>
<dbReference type="GO" id="GO:0046983">
    <property type="term" value="F:protein dimerization activity"/>
    <property type="evidence" value="ECO:0007669"/>
    <property type="project" value="InterPro"/>
</dbReference>
<feature type="compositionally biased region" description="Acidic residues" evidence="1">
    <location>
        <begin position="1545"/>
        <end position="1558"/>
    </location>
</feature>
<feature type="domain" description="HAT C-terminal dimerisation" evidence="4">
    <location>
        <begin position="1393"/>
        <end position="1465"/>
    </location>
</feature>
<feature type="domain" description="RNA-dependent RNA polymerase 6-like RNA-binding" evidence="5">
    <location>
        <begin position="3"/>
        <end position="100"/>
    </location>
</feature>
<evidence type="ECO:0000256" key="1">
    <source>
        <dbReference type="SAM" id="MobiDB-lite"/>
    </source>
</evidence>
<feature type="domain" description="DUF659" evidence="2">
    <location>
        <begin position="1016"/>
        <end position="1168"/>
    </location>
</feature>
<dbReference type="GO" id="GO:0030422">
    <property type="term" value="P:siRNA processing"/>
    <property type="evidence" value="ECO:0007669"/>
    <property type="project" value="TreeGrafter"/>
</dbReference>
<dbReference type="EMBL" id="JAHRHJ020000002">
    <property type="protein sequence ID" value="KAH9324635.1"/>
    <property type="molecule type" value="Genomic_DNA"/>
</dbReference>
<evidence type="ECO:0000259" key="2">
    <source>
        <dbReference type="Pfam" id="PF04937"/>
    </source>
</evidence>
<dbReference type="InterPro" id="IPR007021">
    <property type="entry name" value="DUF659"/>
</dbReference>
<feature type="domain" description="RDRP core" evidence="3">
    <location>
        <begin position="408"/>
        <end position="901"/>
    </location>
</feature>
<feature type="region of interest" description="Disordered" evidence="1">
    <location>
        <begin position="940"/>
        <end position="965"/>
    </location>
</feature>
<dbReference type="GO" id="GO:0003968">
    <property type="term" value="F:RNA-directed RNA polymerase activity"/>
    <property type="evidence" value="ECO:0007669"/>
    <property type="project" value="UniProtKB-KW"/>
</dbReference>
<dbReference type="InterPro" id="IPR007855">
    <property type="entry name" value="RDRP"/>
</dbReference>
<evidence type="ECO:0000259" key="3">
    <source>
        <dbReference type="Pfam" id="PF05183"/>
    </source>
</evidence>
<proteinExistence type="predicted"/>
<evidence type="ECO:0000313" key="8">
    <source>
        <dbReference type="EMBL" id="KAH9324635.1"/>
    </source>
</evidence>
<dbReference type="InterPro" id="IPR057596">
    <property type="entry name" value="RDRP_core"/>
</dbReference>
<dbReference type="Pfam" id="PF05699">
    <property type="entry name" value="Dimer_Tnp_hAT"/>
    <property type="match status" value="1"/>
</dbReference>